<evidence type="ECO:0008006" key="4">
    <source>
        <dbReference type="Google" id="ProtNLM"/>
    </source>
</evidence>
<name>A0A6M4NN90_9PROT</name>
<dbReference type="EMBL" id="MN990729">
    <property type="protein sequence ID" value="QJR98239.1"/>
    <property type="molecule type" value="Genomic_DNA"/>
</dbReference>
<dbReference type="PROSITE" id="PS51257">
    <property type="entry name" value="PROKAR_LIPOPROTEIN"/>
    <property type="match status" value="1"/>
</dbReference>
<accession>A0A6M4NN90</accession>
<proteinExistence type="predicted"/>
<evidence type="ECO:0000256" key="1">
    <source>
        <dbReference type="SAM" id="Coils"/>
    </source>
</evidence>
<sequence length="364" mass="38997">MKNVAIKVFAAFCALGLAGCASDDEGMFPSLLGSDSQENIYANSSNVVNGSYTGTFVGQRVSAFRQELSQIKQAQKSGERELEKINANISNNASLYQKTISTVETKLQSGTTPGNPNMYAMLQQAQGNVQTMFANSNALENLSTKTANILTSVNYLENSIAAAFSISGAVDEDHKQLRELQNEAMTIAQKAAALNDNVTSAANFQQQSAIQASQEINALHESVKTGSNTFNAVRRPVLQQRTKAYAPVVPVARTEKPIIPVKKAAAPAIAANGNLPLFSVRFTDNNVDYKDGLNSAVKSALSRKPNASFEVVAISNGNNQNNAQQHASRIFEEVVKFGANANNVSLNARISEKASVAEVQVFVK</sequence>
<reference evidence="3" key="1">
    <citation type="submission" date="2020-01" db="EMBL/GenBank/DDBJ databases">
        <title>Gastrointestinal microbiota of LL stock colony Peromyscus leucopus.</title>
        <authorList>
            <person name="Milovic A."/>
            <person name="Bassam K."/>
            <person name="Keay E."/>
            <person name="Barbour A.G."/>
        </authorList>
    </citation>
    <scope>NUCLEOTIDE SEQUENCE</scope>
    <source>
        <strain evidence="3">LL90</strain>
    </source>
</reference>
<feature type="signal peptide" evidence="2">
    <location>
        <begin position="1"/>
        <end position="23"/>
    </location>
</feature>
<protein>
    <recommendedName>
        <fullName evidence="4">Lipoprotein</fullName>
    </recommendedName>
</protein>
<dbReference type="AlphaFoldDB" id="A0A6M4NN90"/>
<feature type="chain" id="PRO_5026864180" description="Lipoprotein" evidence="2">
    <location>
        <begin position="24"/>
        <end position="364"/>
    </location>
</feature>
<keyword evidence="2" id="KW-0732">Signal</keyword>
<keyword evidence="1" id="KW-0175">Coiled coil</keyword>
<gene>
    <name evidence="3" type="ORF">PlAlph_2440</name>
</gene>
<organism evidence="3">
    <name type="scientific">uncultured Alphaproteobacteria bacterium</name>
    <dbReference type="NCBI Taxonomy" id="91750"/>
    <lineage>
        <taxon>Bacteria</taxon>
        <taxon>Pseudomonadati</taxon>
        <taxon>Pseudomonadota</taxon>
        <taxon>Alphaproteobacteria</taxon>
        <taxon>environmental samples</taxon>
    </lineage>
</organism>
<feature type="coiled-coil region" evidence="1">
    <location>
        <begin position="170"/>
        <end position="197"/>
    </location>
</feature>
<evidence type="ECO:0000313" key="3">
    <source>
        <dbReference type="EMBL" id="QJR98239.1"/>
    </source>
</evidence>
<evidence type="ECO:0000256" key="2">
    <source>
        <dbReference type="SAM" id="SignalP"/>
    </source>
</evidence>